<gene>
    <name evidence="1" type="ORF">HPB49_004919</name>
</gene>
<reference evidence="1" key="1">
    <citation type="submission" date="2020-05" db="EMBL/GenBank/DDBJ databases">
        <title>Large-scale comparative analyses of tick genomes elucidate their genetic diversity and vector capacities.</title>
        <authorList>
            <person name="Jia N."/>
            <person name="Wang J."/>
            <person name="Shi W."/>
            <person name="Du L."/>
            <person name="Sun Y."/>
            <person name="Zhan W."/>
            <person name="Jiang J."/>
            <person name="Wang Q."/>
            <person name="Zhang B."/>
            <person name="Ji P."/>
            <person name="Sakyi L.B."/>
            <person name="Cui X."/>
            <person name="Yuan T."/>
            <person name="Jiang B."/>
            <person name="Yang W."/>
            <person name="Lam T.T.-Y."/>
            <person name="Chang Q."/>
            <person name="Ding S."/>
            <person name="Wang X."/>
            <person name="Zhu J."/>
            <person name="Ruan X."/>
            <person name="Zhao L."/>
            <person name="Wei J."/>
            <person name="Que T."/>
            <person name="Du C."/>
            <person name="Cheng J."/>
            <person name="Dai P."/>
            <person name="Han X."/>
            <person name="Huang E."/>
            <person name="Gao Y."/>
            <person name="Liu J."/>
            <person name="Shao H."/>
            <person name="Ye R."/>
            <person name="Li L."/>
            <person name="Wei W."/>
            <person name="Wang X."/>
            <person name="Wang C."/>
            <person name="Yang T."/>
            <person name="Huo Q."/>
            <person name="Li W."/>
            <person name="Guo W."/>
            <person name="Chen H."/>
            <person name="Zhou L."/>
            <person name="Ni X."/>
            <person name="Tian J."/>
            <person name="Zhou Y."/>
            <person name="Sheng Y."/>
            <person name="Liu T."/>
            <person name="Pan Y."/>
            <person name="Xia L."/>
            <person name="Li J."/>
            <person name="Zhao F."/>
            <person name="Cao W."/>
        </authorList>
    </citation>
    <scope>NUCLEOTIDE SEQUENCE</scope>
    <source>
        <strain evidence="1">Dsil-2018</strain>
    </source>
</reference>
<sequence>MPLVNWSDATPAVLADFTAYYLREELARRNIDATRSKEEIISRLIADIAQNRQTTPPLPSPDSAASTQRCNVTPLPPSLRDAAPTTELLTGLLQQLLHVSQPQFKSLLFQTSPHRFLHTVETAAFQRPTGWKSWNELETWLRGNLKPYSPSPWENFVEPPLIGKPSSVVNAKQEANEHASKLATEGWVSFCSSLQGTLSTAKTWTILRNILDPDKSKSATNRTMQKIAEDFPGTDDDLIKALKARYIGESATTTNSTNQISYTGAKNENLDAPITKAEVFAAAQAAKRNTAPATATDRLLGIGVHNTYAELKAATLISQRNRLSQTRSGREILIRTGFPPHPQNLDEVLVDMPESVRRNISVAPIPKNMAKERHKKRREE</sequence>
<keyword evidence="2" id="KW-1185">Reference proteome</keyword>
<evidence type="ECO:0000313" key="1">
    <source>
        <dbReference type="EMBL" id="KAH7936803.1"/>
    </source>
</evidence>
<proteinExistence type="predicted"/>
<comment type="caution">
    <text evidence="1">The sequence shown here is derived from an EMBL/GenBank/DDBJ whole genome shotgun (WGS) entry which is preliminary data.</text>
</comment>
<protein>
    <submittedName>
        <fullName evidence="1">Uncharacterized protein</fullName>
    </submittedName>
</protein>
<evidence type="ECO:0000313" key="2">
    <source>
        <dbReference type="Proteomes" id="UP000821865"/>
    </source>
</evidence>
<name>A0ACB8C7B2_DERSI</name>
<dbReference type="EMBL" id="CM023477">
    <property type="protein sequence ID" value="KAH7936803.1"/>
    <property type="molecule type" value="Genomic_DNA"/>
</dbReference>
<organism evidence="1 2">
    <name type="scientific">Dermacentor silvarum</name>
    <name type="common">Tick</name>
    <dbReference type="NCBI Taxonomy" id="543639"/>
    <lineage>
        <taxon>Eukaryota</taxon>
        <taxon>Metazoa</taxon>
        <taxon>Ecdysozoa</taxon>
        <taxon>Arthropoda</taxon>
        <taxon>Chelicerata</taxon>
        <taxon>Arachnida</taxon>
        <taxon>Acari</taxon>
        <taxon>Parasitiformes</taxon>
        <taxon>Ixodida</taxon>
        <taxon>Ixodoidea</taxon>
        <taxon>Ixodidae</taxon>
        <taxon>Rhipicephalinae</taxon>
        <taxon>Dermacentor</taxon>
    </lineage>
</organism>
<dbReference type="Proteomes" id="UP000821865">
    <property type="component" value="Chromosome 8"/>
</dbReference>
<accession>A0ACB8C7B2</accession>